<evidence type="ECO:0000313" key="2">
    <source>
        <dbReference type="EMBL" id="KAH6825541.1"/>
    </source>
</evidence>
<dbReference type="InterPro" id="IPR008999">
    <property type="entry name" value="Actin-crosslinking"/>
</dbReference>
<dbReference type="SUPFAM" id="SSF50405">
    <property type="entry name" value="Actin-crosslinking proteins"/>
    <property type="match status" value="1"/>
</dbReference>
<reference evidence="2 3" key="1">
    <citation type="journal article" date="2021" name="Nat. Commun.">
        <title>Incipient diploidization of the medicinal plant Perilla within 10,000 years.</title>
        <authorList>
            <person name="Zhang Y."/>
            <person name="Shen Q."/>
            <person name="Leng L."/>
            <person name="Zhang D."/>
            <person name="Chen S."/>
            <person name="Shi Y."/>
            <person name="Ning Z."/>
            <person name="Chen S."/>
        </authorList>
    </citation>
    <scope>NUCLEOTIDE SEQUENCE [LARGE SCALE GENOMIC DNA]</scope>
    <source>
        <strain evidence="3">cv. PC099</strain>
    </source>
</reference>
<dbReference type="Pfam" id="PF04601">
    <property type="entry name" value="DUF569"/>
    <property type="match status" value="1"/>
</dbReference>
<protein>
    <submittedName>
        <fullName evidence="2">Actin cross-linking protein</fullName>
    </submittedName>
</protein>
<keyword evidence="3" id="KW-1185">Reference proteome</keyword>
<proteinExistence type="predicted"/>
<name>A0AAD4J1S0_PERFH</name>
<organism evidence="2 3">
    <name type="scientific">Perilla frutescens var. hirtella</name>
    <name type="common">Perilla citriodora</name>
    <name type="synonym">Perilla setoyensis</name>
    <dbReference type="NCBI Taxonomy" id="608512"/>
    <lineage>
        <taxon>Eukaryota</taxon>
        <taxon>Viridiplantae</taxon>
        <taxon>Streptophyta</taxon>
        <taxon>Embryophyta</taxon>
        <taxon>Tracheophyta</taxon>
        <taxon>Spermatophyta</taxon>
        <taxon>Magnoliopsida</taxon>
        <taxon>eudicotyledons</taxon>
        <taxon>Gunneridae</taxon>
        <taxon>Pentapetalae</taxon>
        <taxon>asterids</taxon>
        <taxon>lamiids</taxon>
        <taxon>Lamiales</taxon>
        <taxon>Lamiaceae</taxon>
        <taxon>Nepetoideae</taxon>
        <taxon>Elsholtzieae</taxon>
        <taxon>Perilla</taxon>
    </lineage>
</organism>
<dbReference type="Gene3D" id="2.80.10.50">
    <property type="match status" value="1"/>
</dbReference>
<sequence length="208" mass="23746">MDFFLKAKKIRLMSHRDRFVVADDDRMTISQGGDRSSRNAIWAVEFVEGRDAIRLKSCYGTYLTASAMPFIPGVTGKKVVQTWPCQCDAATEWEPSRDGMQVRLRSIYGQFLRPNGGLPPWRNAVAHDVPYRSKSREKMLWGVEVVEKCSDQRGAAAPPRLGRSRSFSSSMDIKKQNERIAKLVLLDDRDEGFYSAKCRWYPKACLPF</sequence>
<accession>A0AAD4J1S0</accession>
<dbReference type="CDD" id="cd23340">
    <property type="entry name" value="beta-trefoil_FSCN_ACP-like"/>
    <property type="match status" value="1"/>
</dbReference>
<evidence type="ECO:0000259" key="1">
    <source>
        <dbReference type="Pfam" id="PF04601"/>
    </source>
</evidence>
<evidence type="ECO:0000313" key="3">
    <source>
        <dbReference type="Proteomes" id="UP001190926"/>
    </source>
</evidence>
<dbReference type="PANTHER" id="PTHR31205">
    <property type="entry name" value="ACTIN CROSS-LINKING PROTEIN (DUF569)"/>
    <property type="match status" value="1"/>
</dbReference>
<dbReference type="Proteomes" id="UP001190926">
    <property type="component" value="Unassembled WGS sequence"/>
</dbReference>
<dbReference type="PANTHER" id="PTHR31205:SF77">
    <property type="entry name" value="CROSS-LINKING PROTEIN, PUTATIVE (DUF569)-RELATED"/>
    <property type="match status" value="1"/>
</dbReference>
<dbReference type="InterPro" id="IPR007679">
    <property type="entry name" value="DUF569"/>
</dbReference>
<gene>
    <name evidence="2" type="ORF">C2S53_007208</name>
</gene>
<comment type="caution">
    <text evidence="2">The sequence shown here is derived from an EMBL/GenBank/DDBJ whole genome shotgun (WGS) entry which is preliminary data.</text>
</comment>
<feature type="domain" description="DUF569" evidence="1">
    <location>
        <begin position="1"/>
        <end position="141"/>
    </location>
</feature>
<dbReference type="EMBL" id="SDAM02000175">
    <property type="protein sequence ID" value="KAH6825541.1"/>
    <property type="molecule type" value="Genomic_DNA"/>
</dbReference>
<dbReference type="AlphaFoldDB" id="A0AAD4J1S0"/>